<dbReference type="Pfam" id="PF04116">
    <property type="entry name" value="FA_hydroxylase"/>
    <property type="match status" value="1"/>
</dbReference>
<dbReference type="GO" id="GO:0005506">
    <property type="term" value="F:iron ion binding"/>
    <property type="evidence" value="ECO:0007669"/>
    <property type="project" value="InterPro"/>
</dbReference>
<keyword evidence="3" id="KW-1133">Transmembrane helix</keyword>
<dbReference type="VEuPathDB" id="FungiDB:PADG_02889"/>
<dbReference type="GO" id="GO:0008610">
    <property type="term" value="P:lipid biosynthetic process"/>
    <property type="evidence" value="ECO:0007669"/>
    <property type="project" value="InterPro"/>
</dbReference>
<dbReference type="EMBL" id="LZYO01000453">
    <property type="protein sequence ID" value="ODH13606.1"/>
    <property type="molecule type" value="Genomic_DNA"/>
</dbReference>
<keyword evidence="2" id="KW-0812">Transmembrane</keyword>
<dbReference type="InterPro" id="IPR050307">
    <property type="entry name" value="Sterol_Desaturase_Related"/>
</dbReference>
<accession>A0A1D2J5P1</accession>
<name>A0A1D2J5P1_PARBR</name>
<protein>
    <submittedName>
        <fullName evidence="5">Uncharacterized protein</fullName>
    </submittedName>
</protein>
<dbReference type="Proteomes" id="UP000242814">
    <property type="component" value="Unassembled WGS sequence"/>
</dbReference>
<dbReference type="AlphaFoldDB" id="A0A1D2J5P1"/>
<comment type="subcellular location">
    <subcellularLocation>
        <location evidence="1">Membrane</location>
    </subcellularLocation>
</comment>
<reference evidence="5 6" key="1">
    <citation type="submission" date="2016-06" db="EMBL/GenBank/DDBJ databases">
        <authorList>
            <person name="Kjaerup R.B."/>
            <person name="Dalgaard T.S."/>
            <person name="Juul-Madsen H.R."/>
        </authorList>
    </citation>
    <scope>NUCLEOTIDE SEQUENCE [LARGE SCALE GENOMIC DNA]</scope>
    <source>
        <strain evidence="5 6">Pb300</strain>
    </source>
</reference>
<organism evidence="5 6">
    <name type="scientific">Paracoccidioides brasiliensis</name>
    <dbReference type="NCBI Taxonomy" id="121759"/>
    <lineage>
        <taxon>Eukaryota</taxon>
        <taxon>Fungi</taxon>
        <taxon>Dikarya</taxon>
        <taxon>Ascomycota</taxon>
        <taxon>Pezizomycotina</taxon>
        <taxon>Eurotiomycetes</taxon>
        <taxon>Eurotiomycetidae</taxon>
        <taxon>Onygenales</taxon>
        <taxon>Ajellomycetaceae</taxon>
        <taxon>Paracoccidioides</taxon>
    </lineage>
</organism>
<dbReference type="VEuPathDB" id="FungiDB:PABG_00476"/>
<evidence type="ECO:0000256" key="1">
    <source>
        <dbReference type="ARBA" id="ARBA00004370"/>
    </source>
</evidence>
<comment type="caution">
    <text evidence="5">The sequence shown here is derived from an EMBL/GenBank/DDBJ whole genome shotgun (WGS) entry which is preliminary data.</text>
</comment>
<evidence type="ECO:0000256" key="4">
    <source>
        <dbReference type="ARBA" id="ARBA00023136"/>
    </source>
</evidence>
<evidence type="ECO:0000313" key="5">
    <source>
        <dbReference type="EMBL" id="ODH13606.1"/>
    </source>
</evidence>
<dbReference type="GO" id="GO:0016020">
    <property type="term" value="C:membrane"/>
    <property type="evidence" value="ECO:0007669"/>
    <property type="project" value="UniProtKB-SubCell"/>
</dbReference>
<evidence type="ECO:0000256" key="2">
    <source>
        <dbReference type="ARBA" id="ARBA00022692"/>
    </source>
</evidence>
<dbReference type="GO" id="GO:0016491">
    <property type="term" value="F:oxidoreductase activity"/>
    <property type="evidence" value="ECO:0007669"/>
    <property type="project" value="InterPro"/>
</dbReference>
<dbReference type="PANTHER" id="PTHR11863">
    <property type="entry name" value="STEROL DESATURASE"/>
    <property type="match status" value="1"/>
</dbReference>
<gene>
    <name evidence="5" type="ORF">ACO22_07092</name>
</gene>
<dbReference type="OrthoDB" id="408954at2759"/>
<dbReference type="OMA" id="MTWSTLV"/>
<evidence type="ECO:0000256" key="3">
    <source>
        <dbReference type="ARBA" id="ARBA00022989"/>
    </source>
</evidence>
<evidence type="ECO:0000313" key="6">
    <source>
        <dbReference type="Proteomes" id="UP000242814"/>
    </source>
</evidence>
<proteinExistence type="predicted"/>
<dbReference type="InterPro" id="IPR006694">
    <property type="entry name" value="Fatty_acid_hydroxylase"/>
</dbReference>
<sequence length="330" mass="36855">MLDALVSIPMISFLLVPALSSYTTSLNLIFFYVTWVTLVLSLPPLRVELVATAAVRVLLYLIPSFILFLFDVLLPSAAVVIKKRGAAGLPAGKKGKRGGRREAKVAAWAIFNLAWSIAVQGLVEVVLTKVLRIKSAVKIVASLPMPWDIVKDLVMGFVGREILQYIIHRYILHSSTSYVAKRHDAWYHSLRAPYPLTAHYDHPLAYFFSRFLPTFLPAATLRLHLLTYLLYIAFISLEETFSHSGYSTMPINLFIGGMARRADLHIMSKGCGNYGAWGVLDWICGTTVDGDEDEEDDEHEIDIQEVLGAVAEDPKKKARGLKSRGRRKHS</sequence>
<keyword evidence="4" id="KW-0472">Membrane</keyword>